<reference evidence="2 3" key="1">
    <citation type="submission" date="2019-06" db="EMBL/GenBank/DDBJ databases">
        <title>Genomic Encyclopedia of Type Strains, Phase IV (KMG-V): Genome sequencing to study the core and pangenomes of soil and plant-associated prokaryotes.</title>
        <authorList>
            <person name="Whitman W."/>
        </authorList>
    </citation>
    <scope>NUCLEOTIDE SEQUENCE [LARGE SCALE GENOMIC DNA]</scope>
    <source>
        <strain evidence="2 3">BR 12005</strain>
    </source>
</reference>
<name>A0A560KH41_9PROT</name>
<feature type="region of interest" description="Disordered" evidence="1">
    <location>
        <begin position="1"/>
        <end position="21"/>
    </location>
</feature>
<evidence type="ECO:0000313" key="3">
    <source>
        <dbReference type="Proteomes" id="UP000320516"/>
    </source>
</evidence>
<gene>
    <name evidence="2" type="ORF">FBZ87_101329</name>
</gene>
<organism evidence="2 3">
    <name type="scientific">Nitrospirillum amazonense</name>
    <dbReference type="NCBI Taxonomy" id="28077"/>
    <lineage>
        <taxon>Bacteria</taxon>
        <taxon>Pseudomonadati</taxon>
        <taxon>Pseudomonadota</taxon>
        <taxon>Alphaproteobacteria</taxon>
        <taxon>Rhodospirillales</taxon>
        <taxon>Azospirillaceae</taxon>
        <taxon>Nitrospirillum</taxon>
    </lineage>
</organism>
<dbReference type="EMBL" id="VITV01000001">
    <property type="protein sequence ID" value="TWB82621.1"/>
    <property type="molecule type" value="Genomic_DNA"/>
</dbReference>
<accession>A0A560KH41</accession>
<dbReference type="AlphaFoldDB" id="A0A560KH41"/>
<comment type="caution">
    <text evidence="2">The sequence shown here is derived from an EMBL/GenBank/DDBJ whole genome shotgun (WGS) entry which is preliminary data.</text>
</comment>
<evidence type="ECO:0000313" key="2">
    <source>
        <dbReference type="EMBL" id="TWB82621.1"/>
    </source>
</evidence>
<dbReference type="Proteomes" id="UP000320516">
    <property type="component" value="Unassembled WGS sequence"/>
</dbReference>
<sequence length="90" mass="9405">MSPSSRGAAPRPCSAGAAASHAVGASVTTSLQGRLGRTPSTPDDLRSMAIAAWHKRGVAMIRLEDLPNEFDRLAVEAIATSLYGKRTPSE</sequence>
<dbReference type="RefSeq" id="WP_186454510.1">
    <property type="nucleotide sequence ID" value="NZ_VITV01000001.1"/>
</dbReference>
<evidence type="ECO:0000256" key="1">
    <source>
        <dbReference type="SAM" id="MobiDB-lite"/>
    </source>
</evidence>
<proteinExistence type="predicted"/>
<protein>
    <submittedName>
        <fullName evidence="2">Uncharacterized protein</fullName>
    </submittedName>
</protein>